<dbReference type="InterPro" id="IPR019734">
    <property type="entry name" value="TPR_rpt"/>
</dbReference>
<proteinExistence type="predicted"/>
<keyword evidence="6" id="KW-1185">Reference proteome</keyword>
<evidence type="ECO:0000313" key="5">
    <source>
        <dbReference type="EMBL" id="SJZ50370.1"/>
    </source>
</evidence>
<dbReference type="PROSITE" id="PS50293">
    <property type="entry name" value="TPR_REGION"/>
    <property type="match status" value="1"/>
</dbReference>
<reference evidence="6" key="1">
    <citation type="submission" date="2017-02" db="EMBL/GenBank/DDBJ databases">
        <authorList>
            <person name="Varghese N."/>
            <person name="Submissions S."/>
        </authorList>
    </citation>
    <scope>NUCLEOTIDE SEQUENCE [LARGE SCALE GENOMIC DNA]</scope>
    <source>
        <strain evidence="6">DSM 15739</strain>
    </source>
</reference>
<dbReference type="OrthoDB" id="1150409at2"/>
<dbReference type="AlphaFoldDB" id="A0A1T4L743"/>
<dbReference type="InterPro" id="IPR001387">
    <property type="entry name" value="Cro/C1-type_HTH"/>
</dbReference>
<dbReference type="EMBL" id="FUWO01000007">
    <property type="protein sequence ID" value="SJZ50370.1"/>
    <property type="molecule type" value="Genomic_DNA"/>
</dbReference>
<evidence type="ECO:0000256" key="3">
    <source>
        <dbReference type="PROSITE-ProRule" id="PRU00339"/>
    </source>
</evidence>
<dbReference type="InterPro" id="IPR053163">
    <property type="entry name" value="HTH-type_regulator_Rgg"/>
</dbReference>
<dbReference type="SMART" id="SM00028">
    <property type="entry name" value="TPR"/>
    <property type="match status" value="2"/>
</dbReference>
<dbReference type="RefSeq" id="WP_078755741.1">
    <property type="nucleotide sequence ID" value="NZ_FUWO01000007.1"/>
</dbReference>
<dbReference type="GO" id="GO:0003677">
    <property type="term" value="F:DNA binding"/>
    <property type="evidence" value="ECO:0007669"/>
    <property type="project" value="InterPro"/>
</dbReference>
<dbReference type="SUPFAM" id="SSF47413">
    <property type="entry name" value="lambda repressor-like DNA-binding domains"/>
    <property type="match status" value="1"/>
</dbReference>
<feature type="domain" description="HTH cro/C1-type" evidence="4">
    <location>
        <begin position="9"/>
        <end position="62"/>
    </location>
</feature>
<protein>
    <submittedName>
        <fullName evidence="5">Predicted transcription factor, homolog of eukaryotic MBF1</fullName>
    </submittedName>
</protein>
<dbReference type="InterPro" id="IPR010982">
    <property type="entry name" value="Lambda_DNA-bd_dom_sf"/>
</dbReference>
<dbReference type="CDD" id="cd00093">
    <property type="entry name" value="HTH_XRE"/>
    <property type="match status" value="1"/>
</dbReference>
<dbReference type="Gene3D" id="1.25.40.10">
    <property type="entry name" value="Tetratricopeptide repeat domain"/>
    <property type="match status" value="1"/>
</dbReference>
<evidence type="ECO:0000256" key="1">
    <source>
        <dbReference type="ARBA" id="ARBA00022737"/>
    </source>
</evidence>
<gene>
    <name evidence="5" type="ORF">SAMN02746011_00969</name>
</gene>
<dbReference type="PROSITE" id="PS50943">
    <property type="entry name" value="HTH_CROC1"/>
    <property type="match status" value="1"/>
</dbReference>
<organism evidence="5 6">
    <name type="scientific">Globicatella sulfidifaciens DSM 15739</name>
    <dbReference type="NCBI Taxonomy" id="1121925"/>
    <lineage>
        <taxon>Bacteria</taxon>
        <taxon>Bacillati</taxon>
        <taxon>Bacillota</taxon>
        <taxon>Bacilli</taxon>
        <taxon>Lactobacillales</taxon>
        <taxon>Aerococcaceae</taxon>
        <taxon>Globicatella</taxon>
    </lineage>
</organism>
<name>A0A1T4L743_9LACT</name>
<feature type="repeat" description="TPR" evidence="3">
    <location>
        <begin position="161"/>
        <end position="194"/>
    </location>
</feature>
<sequence length="303" mass="35049">MDINYAEKIKKLRLQKNMTQKDLAKDICSQGLISKIEKNEVDSDIKILHKIAQKLDVTVGYLIGEVDDVGQNITASIPKFQQKINTFIEEKRYLALEHFFKEVVNDASFSPISSTYKLWIESIILANNYNLIEEAIANCEQAIRILENKNRPELGDLELHINLLNSVADYYFSLENYNEAIEYFEKALKLVENKTNFLHYQIKILFGLARSNSYLLKIMESNFYAENAVHLSAQTKDLQRIDSLYLLLADNAIIADDFTKAAEFCNKAQLIAEIKENNFLIPYINRTYAKLQLKMKDQQNNNK</sequence>
<dbReference type="SUPFAM" id="SSF48452">
    <property type="entry name" value="TPR-like"/>
    <property type="match status" value="1"/>
</dbReference>
<dbReference type="PANTHER" id="PTHR37038">
    <property type="entry name" value="TRANSCRIPTIONAL REGULATOR-RELATED"/>
    <property type="match status" value="1"/>
</dbReference>
<dbReference type="PROSITE" id="PS50005">
    <property type="entry name" value="TPR"/>
    <property type="match status" value="1"/>
</dbReference>
<keyword evidence="2 3" id="KW-0802">TPR repeat</keyword>
<dbReference type="Pfam" id="PF01381">
    <property type="entry name" value="HTH_3"/>
    <property type="match status" value="1"/>
</dbReference>
<evidence type="ECO:0000259" key="4">
    <source>
        <dbReference type="PROSITE" id="PS50943"/>
    </source>
</evidence>
<accession>A0A1T4L743</accession>
<dbReference type="InterPro" id="IPR013105">
    <property type="entry name" value="TPR_2"/>
</dbReference>
<dbReference type="Pfam" id="PF07719">
    <property type="entry name" value="TPR_2"/>
    <property type="match status" value="1"/>
</dbReference>
<dbReference type="PANTHER" id="PTHR37038:SF14">
    <property type="entry name" value="TRANSCRIPTIONAL ACTIVATOR"/>
    <property type="match status" value="1"/>
</dbReference>
<keyword evidence="1" id="KW-0677">Repeat</keyword>
<dbReference type="Proteomes" id="UP000189941">
    <property type="component" value="Unassembled WGS sequence"/>
</dbReference>
<dbReference type="SMART" id="SM00530">
    <property type="entry name" value="HTH_XRE"/>
    <property type="match status" value="1"/>
</dbReference>
<dbReference type="InterPro" id="IPR011990">
    <property type="entry name" value="TPR-like_helical_dom_sf"/>
</dbReference>
<dbReference type="STRING" id="1121925.SAMN02746011_00969"/>
<evidence type="ECO:0000256" key="2">
    <source>
        <dbReference type="ARBA" id="ARBA00022803"/>
    </source>
</evidence>
<evidence type="ECO:0000313" key="6">
    <source>
        <dbReference type="Proteomes" id="UP000189941"/>
    </source>
</evidence>